<keyword evidence="1" id="KW-0812">Transmembrane</keyword>
<evidence type="ECO:0000256" key="1">
    <source>
        <dbReference type="SAM" id="Phobius"/>
    </source>
</evidence>
<keyword evidence="1" id="KW-0472">Membrane</keyword>
<evidence type="ECO:0000256" key="2">
    <source>
        <dbReference type="SAM" id="SignalP"/>
    </source>
</evidence>
<dbReference type="InterPro" id="IPR018247">
    <property type="entry name" value="EF_Hand_1_Ca_BS"/>
</dbReference>
<evidence type="ECO:0000313" key="3">
    <source>
        <dbReference type="EMBL" id="MFC3103037.1"/>
    </source>
</evidence>
<keyword evidence="1" id="KW-1133">Transmembrane helix</keyword>
<feature type="transmembrane region" description="Helical" evidence="1">
    <location>
        <begin position="198"/>
        <end position="220"/>
    </location>
</feature>
<feature type="signal peptide" evidence="2">
    <location>
        <begin position="1"/>
        <end position="30"/>
    </location>
</feature>
<feature type="transmembrane region" description="Helical" evidence="1">
    <location>
        <begin position="241"/>
        <end position="263"/>
    </location>
</feature>
<reference evidence="4" key="1">
    <citation type="journal article" date="2019" name="Int. J. Syst. Evol. Microbiol.">
        <title>The Global Catalogue of Microorganisms (GCM) 10K type strain sequencing project: providing services to taxonomists for standard genome sequencing and annotation.</title>
        <authorList>
            <consortium name="The Broad Institute Genomics Platform"/>
            <consortium name="The Broad Institute Genome Sequencing Center for Infectious Disease"/>
            <person name="Wu L."/>
            <person name="Ma J."/>
        </authorList>
    </citation>
    <scope>NUCLEOTIDE SEQUENCE [LARGE SCALE GENOMIC DNA]</scope>
    <source>
        <strain evidence="4">KCTC 52640</strain>
    </source>
</reference>
<proteinExistence type="predicted"/>
<feature type="transmembrane region" description="Helical" evidence="1">
    <location>
        <begin position="269"/>
        <end position="288"/>
    </location>
</feature>
<accession>A0ABV7EMY0</accession>
<dbReference type="InterPro" id="IPR032809">
    <property type="entry name" value="Put_HupE_UreJ"/>
</dbReference>
<feature type="chain" id="PRO_5046751910" evidence="2">
    <location>
        <begin position="31"/>
        <end position="397"/>
    </location>
</feature>
<name>A0ABV7EMY0_9GAMM</name>
<protein>
    <submittedName>
        <fullName evidence="3">HupE/UreJ family protein</fullName>
    </submittedName>
</protein>
<dbReference type="EMBL" id="JBHRSS010000003">
    <property type="protein sequence ID" value="MFC3103037.1"/>
    <property type="molecule type" value="Genomic_DNA"/>
</dbReference>
<dbReference type="Proteomes" id="UP001595462">
    <property type="component" value="Unassembled WGS sequence"/>
</dbReference>
<evidence type="ECO:0000313" key="4">
    <source>
        <dbReference type="Proteomes" id="UP001595462"/>
    </source>
</evidence>
<dbReference type="PROSITE" id="PS00018">
    <property type="entry name" value="EF_HAND_1"/>
    <property type="match status" value="1"/>
</dbReference>
<gene>
    <name evidence="3" type="ORF">ACFOSU_03950</name>
</gene>
<comment type="caution">
    <text evidence="3">The sequence shown here is derived from an EMBL/GenBank/DDBJ whole genome shotgun (WGS) entry which is preliminary data.</text>
</comment>
<feature type="transmembrane region" description="Helical" evidence="1">
    <location>
        <begin position="337"/>
        <end position="353"/>
    </location>
</feature>
<organism evidence="3 4">
    <name type="scientific">Salinisphaera aquimarina</name>
    <dbReference type="NCBI Taxonomy" id="2094031"/>
    <lineage>
        <taxon>Bacteria</taxon>
        <taxon>Pseudomonadati</taxon>
        <taxon>Pseudomonadota</taxon>
        <taxon>Gammaproteobacteria</taxon>
        <taxon>Salinisphaerales</taxon>
        <taxon>Salinisphaeraceae</taxon>
        <taxon>Salinisphaera</taxon>
    </lineage>
</organism>
<keyword evidence="4" id="KW-1185">Reference proteome</keyword>
<feature type="transmembrane region" description="Helical" evidence="1">
    <location>
        <begin position="295"/>
        <end position="317"/>
    </location>
</feature>
<sequence length="397" mass="43310">MNARGGRVGGRILCLIAWAVLLLSAGVANAHKESDAYLTLSTDNDNPHSLNGQWDIALRDLNFALGIDSNHDGDITWGEVQAHRQTIERYALARLRVTGDGLSCDLQPQGQKIDTHTDGAYNVLLFSAICDQDVPSQIRVEYRLFADVDPYHRGIVTLRAGADTAGAVLGPDNASTELNARTPDRWRQFVSFVYDGMWHIWQGIDHMLFIFSLLLPSVLIRSAGRRAWAPVERLWPAFIEIVKIVSAFTVSHSVTLTLAVLGYVALPSWLVESGIALSIVLAALNNLYPIVNRRIWLVAFGFGFIHGLGFAGALAGLQLPPGAMAASLGGFNVGVEIGQETVVLLLMPIAFLLRRTAFYRIGVLRIGSAVIALIAFGWFIQRAFDVTIPVFSVLLPG</sequence>
<keyword evidence="2" id="KW-0732">Signal</keyword>
<dbReference type="Pfam" id="PF13795">
    <property type="entry name" value="HupE_UreJ_2"/>
    <property type="match status" value="1"/>
</dbReference>
<dbReference type="RefSeq" id="WP_380686676.1">
    <property type="nucleotide sequence ID" value="NZ_JBHRSS010000003.1"/>
</dbReference>
<feature type="transmembrane region" description="Helical" evidence="1">
    <location>
        <begin position="362"/>
        <end position="380"/>
    </location>
</feature>